<dbReference type="GO" id="GO:0030246">
    <property type="term" value="F:carbohydrate binding"/>
    <property type="evidence" value="ECO:0007669"/>
    <property type="project" value="InterPro"/>
</dbReference>
<dbReference type="InterPro" id="IPR008183">
    <property type="entry name" value="Aldose_1/G6P_1-epimerase"/>
</dbReference>
<dbReference type="RefSeq" id="WP_345471789.1">
    <property type="nucleotide sequence ID" value="NZ_CP125942.1"/>
</dbReference>
<dbReference type="KEGG" id="gey:QMQ05_16375"/>
<dbReference type="InterPro" id="IPR011013">
    <property type="entry name" value="Gal_mutarotase_sf_dom"/>
</dbReference>
<sequence>MSEAQVGSVNGQIIKLTAHGFNAEIASLGASLVSLQYQGRDLVRSFDPQHPRPVFSGAILAPWPNRITDGRYTWDGEARQLPITEVDRSHALHGLVVDTEFTVDQHSAEFAEFRTTITPSEGYPHHLQLVIGYGLEADGLRTTATATNLADAPAPFGWGSHAYLVAPGEQLNNWTLSLPAHKIQLTEGERLLPKEVIEVAGTEFDFRTPRELGTTFIDHAYTALEFDAQHLTRAVLTDEHGVGSQIIWDDTCPWVQIHTADRDEPELDRTGLAIEPMTCPPGAFNSGEDVIRLEPATIHQAGWLIGPA</sequence>
<dbReference type="Pfam" id="PF01263">
    <property type="entry name" value="Aldose_epim"/>
    <property type="match status" value="1"/>
</dbReference>
<dbReference type="CDD" id="cd09022">
    <property type="entry name" value="Aldose_epim_Ec_YihR"/>
    <property type="match status" value="1"/>
</dbReference>
<keyword evidence="2" id="KW-1185">Reference proteome</keyword>
<name>A0AAU6WCR3_9MICC</name>
<dbReference type="EMBL" id="CP125942">
    <property type="protein sequence ID" value="XAO45883.1"/>
    <property type="molecule type" value="Genomic_DNA"/>
</dbReference>
<dbReference type="GO" id="GO:0006006">
    <property type="term" value="P:glucose metabolic process"/>
    <property type="evidence" value="ECO:0007669"/>
    <property type="project" value="TreeGrafter"/>
</dbReference>
<dbReference type="AlphaFoldDB" id="A0AAU6WCR3"/>
<evidence type="ECO:0000313" key="1">
    <source>
        <dbReference type="EMBL" id="XAO45883.1"/>
    </source>
</evidence>
<proteinExistence type="predicted"/>
<reference evidence="1 2" key="1">
    <citation type="submission" date="2023-05" db="EMBL/GenBank/DDBJ databases">
        <title>Glutamicibacter sp. B1, complete genome.</title>
        <authorList>
            <person name="Long Y.H."/>
            <person name="Fang T."/>
            <person name="Li X.Y."/>
        </authorList>
    </citation>
    <scope>NUCLEOTIDE SEQUENCE [LARGE SCALE GENOMIC DNA]</scope>
    <source>
        <strain evidence="1 2">B1</strain>
    </source>
</reference>
<dbReference type="PANTHER" id="PTHR10091:SF0">
    <property type="entry name" value="GALACTOSE MUTAROTASE"/>
    <property type="match status" value="1"/>
</dbReference>
<dbReference type="InterPro" id="IPR014718">
    <property type="entry name" value="GH-type_carb-bd"/>
</dbReference>
<accession>A0AAU6WCR3</accession>
<dbReference type="Gene3D" id="2.70.98.10">
    <property type="match status" value="1"/>
</dbReference>
<dbReference type="Proteomes" id="UP001486888">
    <property type="component" value="Chromosome"/>
</dbReference>
<dbReference type="GO" id="GO:0033499">
    <property type="term" value="P:galactose catabolic process via UDP-galactose, Leloir pathway"/>
    <property type="evidence" value="ECO:0007669"/>
    <property type="project" value="TreeGrafter"/>
</dbReference>
<organism evidence="1 2">
    <name type="scientific">Glutamicibacter ectropisis</name>
    <dbReference type="NCBI Taxonomy" id="3046593"/>
    <lineage>
        <taxon>Bacteria</taxon>
        <taxon>Bacillati</taxon>
        <taxon>Actinomycetota</taxon>
        <taxon>Actinomycetes</taxon>
        <taxon>Micrococcales</taxon>
        <taxon>Micrococcaceae</taxon>
        <taxon>Glutamicibacter</taxon>
    </lineage>
</organism>
<gene>
    <name evidence="1" type="ORF">QMQ05_16375</name>
</gene>
<protein>
    <submittedName>
        <fullName evidence="1">Aldose 1-epimerase family protein</fullName>
    </submittedName>
</protein>
<evidence type="ECO:0000313" key="2">
    <source>
        <dbReference type="Proteomes" id="UP001486888"/>
    </source>
</evidence>
<dbReference type="PANTHER" id="PTHR10091">
    <property type="entry name" value="ALDOSE-1-EPIMERASE"/>
    <property type="match status" value="1"/>
</dbReference>
<dbReference type="GO" id="GO:0004034">
    <property type="term" value="F:aldose 1-epimerase activity"/>
    <property type="evidence" value="ECO:0007669"/>
    <property type="project" value="TreeGrafter"/>
</dbReference>
<dbReference type="InterPro" id="IPR037480">
    <property type="entry name" value="YihR-like"/>
</dbReference>
<dbReference type="SUPFAM" id="SSF74650">
    <property type="entry name" value="Galactose mutarotase-like"/>
    <property type="match status" value="1"/>
</dbReference>